<feature type="transmembrane region" description="Helical" evidence="11">
    <location>
        <begin position="106"/>
        <end position="124"/>
    </location>
</feature>
<evidence type="ECO:0000313" key="14">
    <source>
        <dbReference type="RefSeq" id="XP_022340535.1"/>
    </source>
</evidence>
<feature type="transmembrane region" description="Helical" evidence="11">
    <location>
        <begin position="188"/>
        <end position="215"/>
    </location>
</feature>
<dbReference type="AlphaFoldDB" id="A0A8B8EK70"/>
<keyword evidence="7 9" id="KW-0675">Receptor</keyword>
<feature type="transmembrane region" description="Helical" evidence="11">
    <location>
        <begin position="285"/>
        <end position="307"/>
    </location>
</feature>
<evidence type="ECO:0000256" key="4">
    <source>
        <dbReference type="ARBA" id="ARBA00022989"/>
    </source>
</evidence>
<proteinExistence type="inferred from homology"/>
<dbReference type="InterPro" id="IPR017452">
    <property type="entry name" value="GPCR_Rhodpsn_7TM"/>
</dbReference>
<feature type="domain" description="G-protein coupled receptors family 1 profile" evidence="12">
    <location>
        <begin position="45"/>
        <end position="335"/>
    </location>
</feature>
<feature type="transmembrane region" description="Helical" evidence="11">
    <location>
        <begin position="319"/>
        <end position="337"/>
    </location>
</feature>
<dbReference type="PRINTS" id="PR00237">
    <property type="entry name" value="GPCRRHODOPSN"/>
</dbReference>
<keyword evidence="5 9" id="KW-0297">G-protein coupled receptor</keyword>
<dbReference type="OrthoDB" id="6074392at2759"/>
<dbReference type="PROSITE" id="PS50262">
    <property type="entry name" value="G_PROTEIN_RECEP_F1_2"/>
    <property type="match status" value="1"/>
</dbReference>
<accession>A0A8B8EK70</accession>
<reference evidence="14" key="1">
    <citation type="submission" date="2025-08" db="UniProtKB">
        <authorList>
            <consortium name="RefSeq"/>
        </authorList>
    </citation>
    <scope>IDENTIFICATION</scope>
    <source>
        <tissue evidence="14">Whole sample</tissue>
    </source>
</reference>
<keyword evidence="8 9" id="KW-0807">Transducer</keyword>
<dbReference type="GO" id="GO:0004930">
    <property type="term" value="F:G protein-coupled receptor activity"/>
    <property type="evidence" value="ECO:0007669"/>
    <property type="project" value="UniProtKB-KW"/>
</dbReference>
<evidence type="ECO:0000259" key="12">
    <source>
        <dbReference type="PROSITE" id="PS50262"/>
    </source>
</evidence>
<keyword evidence="4 11" id="KW-1133">Transmembrane helix</keyword>
<dbReference type="SUPFAM" id="SSF81321">
    <property type="entry name" value="Family A G protein-coupled receptor-like"/>
    <property type="match status" value="1"/>
</dbReference>
<evidence type="ECO:0000256" key="6">
    <source>
        <dbReference type="ARBA" id="ARBA00023136"/>
    </source>
</evidence>
<keyword evidence="3 9" id="KW-0812">Transmembrane</keyword>
<dbReference type="RefSeq" id="XP_022340535.1">
    <property type="nucleotide sequence ID" value="XM_022484827.1"/>
</dbReference>
<keyword evidence="2" id="KW-1003">Cell membrane</keyword>
<evidence type="ECO:0000313" key="13">
    <source>
        <dbReference type="Proteomes" id="UP000694844"/>
    </source>
</evidence>
<sequence length="358" mass="40759">MADKDQTEFQLDDYGYHNITLSHKENVIILDLVFFIFTATSIIVLNAFVVALVLRLGIKKINKNPFNVQIMSLIASDFMVGVTLLPTQITYFLGEQADLDCGVRCAVFMISYMASLLHVCVICLDRWWIIYFNKTQTRKQLFPRCLFLLFGTWVAAFLIEFIPFVLWREENTGVCSIANVFGDYYNEAFGYQVCTHIAVISCITVFYGLIIGFILNKRKRLNPSHNRNSEISAVSSRISHLDTSSKTKTLPSLTSQQEISRNGTDPSYQTKHDSRQNKAIQTMGFIIGSHFLCVGPLISMLMMEIFGDLERTSVSWHHVVIYIACLRSAINPILYAFRIPEVNKAMAKFCRVNNASFD</sequence>
<keyword evidence="13" id="KW-1185">Reference proteome</keyword>
<evidence type="ECO:0000256" key="3">
    <source>
        <dbReference type="ARBA" id="ARBA00022692"/>
    </source>
</evidence>
<evidence type="ECO:0000256" key="7">
    <source>
        <dbReference type="ARBA" id="ARBA00023170"/>
    </source>
</evidence>
<keyword evidence="6 11" id="KW-0472">Membrane</keyword>
<dbReference type="CDD" id="cd00637">
    <property type="entry name" value="7tm_classA_rhodopsin-like"/>
    <property type="match status" value="1"/>
</dbReference>
<dbReference type="PROSITE" id="PS00237">
    <property type="entry name" value="G_PROTEIN_RECEP_F1_1"/>
    <property type="match status" value="1"/>
</dbReference>
<dbReference type="Proteomes" id="UP000694844">
    <property type="component" value="Chromosome 5"/>
</dbReference>
<feature type="compositionally biased region" description="Polar residues" evidence="10">
    <location>
        <begin position="256"/>
        <end position="269"/>
    </location>
</feature>
<feature type="transmembrane region" description="Helical" evidence="11">
    <location>
        <begin position="32"/>
        <end position="58"/>
    </location>
</feature>
<comment type="similarity">
    <text evidence="9">Belongs to the G-protein coupled receptor 1 family.</text>
</comment>
<organism evidence="13 14">
    <name type="scientific">Crassostrea virginica</name>
    <name type="common">Eastern oyster</name>
    <dbReference type="NCBI Taxonomy" id="6565"/>
    <lineage>
        <taxon>Eukaryota</taxon>
        <taxon>Metazoa</taxon>
        <taxon>Spiralia</taxon>
        <taxon>Lophotrochozoa</taxon>
        <taxon>Mollusca</taxon>
        <taxon>Bivalvia</taxon>
        <taxon>Autobranchia</taxon>
        <taxon>Pteriomorphia</taxon>
        <taxon>Ostreida</taxon>
        <taxon>Ostreoidea</taxon>
        <taxon>Ostreidae</taxon>
        <taxon>Crassostrea</taxon>
    </lineage>
</organism>
<feature type="transmembrane region" description="Helical" evidence="11">
    <location>
        <begin position="70"/>
        <end position="94"/>
    </location>
</feature>
<name>A0A8B8EK70_CRAVI</name>
<gene>
    <name evidence="14" type="primary">LOC111135092</name>
</gene>
<dbReference type="Gene3D" id="1.20.1070.10">
    <property type="entry name" value="Rhodopsin 7-helix transmembrane proteins"/>
    <property type="match status" value="1"/>
</dbReference>
<evidence type="ECO:0000256" key="10">
    <source>
        <dbReference type="SAM" id="MobiDB-lite"/>
    </source>
</evidence>
<feature type="region of interest" description="Disordered" evidence="10">
    <location>
        <begin position="242"/>
        <end position="273"/>
    </location>
</feature>
<dbReference type="InterPro" id="IPR050569">
    <property type="entry name" value="TAAR"/>
</dbReference>
<dbReference type="PANTHER" id="PTHR24249">
    <property type="entry name" value="HISTAMINE RECEPTOR-RELATED G-PROTEIN COUPLED RECEPTOR"/>
    <property type="match status" value="1"/>
</dbReference>
<evidence type="ECO:0000256" key="5">
    <source>
        <dbReference type="ARBA" id="ARBA00023040"/>
    </source>
</evidence>
<evidence type="ECO:0000256" key="8">
    <source>
        <dbReference type="ARBA" id="ARBA00023224"/>
    </source>
</evidence>
<dbReference type="GeneID" id="111135092"/>
<dbReference type="KEGG" id="cvn:111135092"/>
<feature type="compositionally biased region" description="Low complexity" evidence="10">
    <location>
        <begin position="246"/>
        <end position="255"/>
    </location>
</feature>
<dbReference type="Pfam" id="PF00001">
    <property type="entry name" value="7tm_1"/>
    <property type="match status" value="1"/>
</dbReference>
<evidence type="ECO:0000256" key="2">
    <source>
        <dbReference type="ARBA" id="ARBA00022475"/>
    </source>
</evidence>
<dbReference type="InterPro" id="IPR000276">
    <property type="entry name" value="GPCR_Rhodpsn"/>
</dbReference>
<feature type="transmembrane region" description="Helical" evidence="11">
    <location>
        <begin position="145"/>
        <end position="168"/>
    </location>
</feature>
<evidence type="ECO:0000256" key="9">
    <source>
        <dbReference type="RuleBase" id="RU000688"/>
    </source>
</evidence>
<dbReference type="GO" id="GO:0005886">
    <property type="term" value="C:plasma membrane"/>
    <property type="evidence" value="ECO:0007669"/>
    <property type="project" value="UniProtKB-SubCell"/>
</dbReference>
<comment type="subcellular location">
    <subcellularLocation>
        <location evidence="1">Cell membrane</location>
        <topology evidence="1">Multi-pass membrane protein</topology>
    </subcellularLocation>
</comment>
<evidence type="ECO:0000256" key="1">
    <source>
        <dbReference type="ARBA" id="ARBA00004651"/>
    </source>
</evidence>
<protein>
    <submittedName>
        <fullName evidence="14">5-hydroxytryptamine receptor 1B-like</fullName>
    </submittedName>
</protein>
<evidence type="ECO:0000256" key="11">
    <source>
        <dbReference type="SAM" id="Phobius"/>
    </source>
</evidence>